<dbReference type="EMBL" id="UYSL01019810">
    <property type="protein sequence ID" value="VDL70161.1"/>
    <property type="molecule type" value="Genomic_DNA"/>
</dbReference>
<reference evidence="2 3" key="2">
    <citation type="submission" date="2018-11" db="EMBL/GenBank/DDBJ databases">
        <authorList>
            <consortium name="Pathogen Informatics"/>
        </authorList>
    </citation>
    <scope>NUCLEOTIDE SEQUENCE [LARGE SCALE GENOMIC DNA]</scope>
</reference>
<evidence type="ECO:0000313" key="2">
    <source>
        <dbReference type="EMBL" id="VDL70161.1"/>
    </source>
</evidence>
<sequence length="79" mass="8765">MPAKLLDAKLKGRKANASTKYISRNSYAQKHKVILAQLRIETGTERNRRNDIWTGGENVAQPIGDSDCNRQPLVSRGAS</sequence>
<evidence type="ECO:0000313" key="4">
    <source>
        <dbReference type="WBParaSite" id="NBR_0000657101-mRNA-1"/>
    </source>
</evidence>
<accession>A0A0N4XUZ5</accession>
<reference evidence="4" key="1">
    <citation type="submission" date="2017-02" db="UniProtKB">
        <authorList>
            <consortium name="WormBaseParasite"/>
        </authorList>
    </citation>
    <scope>IDENTIFICATION</scope>
</reference>
<keyword evidence="3" id="KW-1185">Reference proteome</keyword>
<dbReference type="WBParaSite" id="NBR_0000657101-mRNA-1">
    <property type="protein sequence ID" value="NBR_0000657101-mRNA-1"/>
    <property type="gene ID" value="NBR_0000657101"/>
</dbReference>
<evidence type="ECO:0000313" key="3">
    <source>
        <dbReference type="Proteomes" id="UP000271162"/>
    </source>
</evidence>
<feature type="region of interest" description="Disordered" evidence="1">
    <location>
        <begin position="52"/>
        <end position="79"/>
    </location>
</feature>
<dbReference type="AlphaFoldDB" id="A0A0N4XUZ5"/>
<organism evidence="4">
    <name type="scientific">Nippostrongylus brasiliensis</name>
    <name type="common">Rat hookworm</name>
    <dbReference type="NCBI Taxonomy" id="27835"/>
    <lineage>
        <taxon>Eukaryota</taxon>
        <taxon>Metazoa</taxon>
        <taxon>Ecdysozoa</taxon>
        <taxon>Nematoda</taxon>
        <taxon>Chromadorea</taxon>
        <taxon>Rhabditida</taxon>
        <taxon>Rhabditina</taxon>
        <taxon>Rhabditomorpha</taxon>
        <taxon>Strongyloidea</taxon>
        <taxon>Heligmosomidae</taxon>
        <taxon>Nippostrongylus</taxon>
    </lineage>
</organism>
<dbReference type="Proteomes" id="UP000271162">
    <property type="component" value="Unassembled WGS sequence"/>
</dbReference>
<proteinExistence type="predicted"/>
<name>A0A0N4XUZ5_NIPBR</name>
<protein>
    <submittedName>
        <fullName evidence="4">Transposase</fullName>
    </submittedName>
</protein>
<evidence type="ECO:0000256" key="1">
    <source>
        <dbReference type="SAM" id="MobiDB-lite"/>
    </source>
</evidence>
<gene>
    <name evidence="2" type="ORF">NBR_LOCUS6572</name>
</gene>